<dbReference type="AlphaFoldDB" id="W0F3Y9"/>
<dbReference type="SUPFAM" id="SSF81593">
    <property type="entry name" value="Nucleotidyltransferase substrate binding subunit/domain"/>
    <property type="match status" value="1"/>
</dbReference>
<dbReference type="Gene3D" id="1.20.120.330">
    <property type="entry name" value="Nucleotidyltransferases domain 2"/>
    <property type="match status" value="1"/>
</dbReference>
<proteinExistence type="predicted"/>
<dbReference type="Proteomes" id="UP000003586">
    <property type="component" value="Chromosome"/>
</dbReference>
<dbReference type="KEGG" id="nso:NIASO_12865"/>
<organism evidence="2 3">
    <name type="scientific">Niabella soli DSM 19437</name>
    <dbReference type="NCBI Taxonomy" id="929713"/>
    <lineage>
        <taxon>Bacteria</taxon>
        <taxon>Pseudomonadati</taxon>
        <taxon>Bacteroidota</taxon>
        <taxon>Chitinophagia</taxon>
        <taxon>Chitinophagales</taxon>
        <taxon>Chitinophagaceae</taxon>
        <taxon>Niabella</taxon>
    </lineage>
</organism>
<gene>
    <name evidence="2" type="ORF">NIASO_12865</name>
</gene>
<accession>W0F3Y9</accession>
<sequence length="303" mass="34097">MKSNAKCAARIATVQTILFPETDAARPFRNNIRRKPFAGAPGYRSVSQKELVISWIRGLCNAVAIFELDYNAAKYQLDLYIILAQQEANGFKDLEPFIRTATLGQWTVQFSFCQLTVFNERRKQGSFFHMIKCNETALLYRAAAIQWEYVGTSALAALMAARETDFRKGCRRGRLFFDSALVFEDCNENAIACFALHQAIEITLRSFVAAFSGISPRLHSLKQLFLLCNRICGGFTSFFQSASELNALACLQEAYTGGRYNNDFVIADAMLELLKSKADRILAFADCICKELLGKYVLLLRSN</sequence>
<dbReference type="OrthoDB" id="665147at2"/>
<reference evidence="2 3" key="1">
    <citation type="submission" date="2013-12" db="EMBL/GenBank/DDBJ databases">
        <authorList>
            <consortium name="DOE Joint Genome Institute"/>
            <person name="Eisen J."/>
            <person name="Huntemann M."/>
            <person name="Han J."/>
            <person name="Chen A."/>
            <person name="Kyrpides N."/>
            <person name="Mavromatis K."/>
            <person name="Markowitz V."/>
            <person name="Palaniappan K."/>
            <person name="Ivanova N."/>
            <person name="Schaumberg A."/>
            <person name="Pati A."/>
            <person name="Liolios K."/>
            <person name="Nordberg H.P."/>
            <person name="Cantor M.N."/>
            <person name="Hua S.X."/>
            <person name="Woyke T."/>
        </authorList>
    </citation>
    <scope>NUCLEOTIDE SEQUENCE [LARGE SCALE GENOMIC DNA]</scope>
    <source>
        <strain evidence="3">DSM 19437</strain>
    </source>
</reference>
<dbReference type="HOGENOM" id="CLU_917749_0_0_10"/>
<evidence type="ECO:0000313" key="2">
    <source>
        <dbReference type="EMBL" id="AHF17707.1"/>
    </source>
</evidence>
<dbReference type="PROSITE" id="PS50910">
    <property type="entry name" value="HEPN"/>
    <property type="match status" value="1"/>
</dbReference>
<dbReference type="Pfam" id="PF05168">
    <property type="entry name" value="HEPN"/>
    <property type="match status" value="1"/>
</dbReference>
<dbReference type="InterPro" id="IPR007842">
    <property type="entry name" value="HEPN_dom"/>
</dbReference>
<evidence type="ECO:0000259" key="1">
    <source>
        <dbReference type="PROSITE" id="PS50910"/>
    </source>
</evidence>
<dbReference type="RefSeq" id="WP_008586092.1">
    <property type="nucleotide sequence ID" value="NZ_CP007035.1"/>
</dbReference>
<dbReference type="eggNOG" id="COG2250">
    <property type="taxonomic scope" value="Bacteria"/>
</dbReference>
<name>W0F3Y9_9BACT</name>
<keyword evidence="3" id="KW-1185">Reference proteome</keyword>
<feature type="domain" description="HEPN" evidence="1">
    <location>
        <begin position="170"/>
        <end position="288"/>
    </location>
</feature>
<dbReference type="SMART" id="SM00748">
    <property type="entry name" value="HEPN"/>
    <property type="match status" value="1"/>
</dbReference>
<protein>
    <recommendedName>
        <fullName evidence="1">HEPN domain-containing protein</fullName>
    </recommendedName>
</protein>
<dbReference type="STRING" id="929713.NIASO_12865"/>
<dbReference type="EMBL" id="CP007035">
    <property type="protein sequence ID" value="AHF17707.1"/>
    <property type="molecule type" value="Genomic_DNA"/>
</dbReference>
<evidence type="ECO:0000313" key="3">
    <source>
        <dbReference type="Proteomes" id="UP000003586"/>
    </source>
</evidence>